<keyword evidence="4" id="KW-0862">Zinc</keyword>
<dbReference type="AlphaFoldDB" id="A0AAE7TI82"/>
<keyword evidence="3" id="KW-0378">Hydrolase</keyword>
<name>A0AAE7TI82_9BRAD</name>
<proteinExistence type="inferred from homology"/>
<dbReference type="GO" id="GO:0016787">
    <property type="term" value="F:hydrolase activity"/>
    <property type="evidence" value="ECO:0007669"/>
    <property type="project" value="UniProtKB-KW"/>
</dbReference>
<dbReference type="CDD" id="cd07720">
    <property type="entry name" value="OPHC2-like_MBL-fold"/>
    <property type="match status" value="1"/>
</dbReference>
<dbReference type="EMBL" id="CP030050">
    <property type="protein sequence ID" value="QOZ70147.1"/>
    <property type="molecule type" value="Genomic_DNA"/>
</dbReference>
<protein>
    <submittedName>
        <fullName evidence="6">MBL fold metallo-hydrolase</fullName>
    </submittedName>
</protein>
<keyword evidence="2" id="KW-0479">Metal-binding</keyword>
<dbReference type="Proteomes" id="UP000594015">
    <property type="component" value="Chromosome"/>
</dbReference>
<evidence type="ECO:0000256" key="3">
    <source>
        <dbReference type="ARBA" id="ARBA00022801"/>
    </source>
</evidence>
<organism evidence="6 7">
    <name type="scientific">Bradyrhizobium arachidis</name>
    <dbReference type="NCBI Taxonomy" id="858423"/>
    <lineage>
        <taxon>Bacteria</taxon>
        <taxon>Pseudomonadati</taxon>
        <taxon>Pseudomonadota</taxon>
        <taxon>Alphaproteobacteria</taxon>
        <taxon>Hyphomicrobiales</taxon>
        <taxon>Nitrobacteraceae</taxon>
        <taxon>Bradyrhizobium</taxon>
    </lineage>
</organism>
<evidence type="ECO:0000313" key="7">
    <source>
        <dbReference type="Proteomes" id="UP000594015"/>
    </source>
</evidence>
<dbReference type="PANTHER" id="PTHR42978:SF6">
    <property type="entry name" value="QUORUM-QUENCHING LACTONASE YTNP-RELATED"/>
    <property type="match status" value="1"/>
</dbReference>
<dbReference type="InterPro" id="IPR051013">
    <property type="entry name" value="MBL_superfamily_lactonases"/>
</dbReference>
<accession>A0AAE7TI82</accession>
<dbReference type="GO" id="GO:0046872">
    <property type="term" value="F:metal ion binding"/>
    <property type="evidence" value="ECO:0007669"/>
    <property type="project" value="UniProtKB-KW"/>
</dbReference>
<reference evidence="6 7" key="1">
    <citation type="submission" date="2018-06" db="EMBL/GenBank/DDBJ databases">
        <title>Comparative genomics of Bradyrhizobium nodulating Arachidis hypogaea.</title>
        <authorList>
            <person name="Li Y."/>
        </authorList>
    </citation>
    <scope>NUCLEOTIDE SEQUENCE [LARGE SCALE GENOMIC DNA]</scope>
    <source>
        <strain evidence="6 7">CCBAU 051107</strain>
    </source>
</reference>
<dbReference type="PANTHER" id="PTHR42978">
    <property type="entry name" value="QUORUM-QUENCHING LACTONASE YTNP-RELATED-RELATED"/>
    <property type="match status" value="1"/>
</dbReference>
<dbReference type="SUPFAM" id="SSF56281">
    <property type="entry name" value="Metallo-hydrolase/oxidoreductase"/>
    <property type="match status" value="1"/>
</dbReference>
<dbReference type="InterPro" id="IPR006311">
    <property type="entry name" value="TAT_signal"/>
</dbReference>
<dbReference type="Pfam" id="PF00753">
    <property type="entry name" value="Lactamase_B"/>
    <property type="match status" value="1"/>
</dbReference>
<evidence type="ECO:0000259" key="5">
    <source>
        <dbReference type="SMART" id="SM00849"/>
    </source>
</evidence>
<feature type="domain" description="Metallo-beta-lactamase" evidence="5">
    <location>
        <begin position="97"/>
        <end position="300"/>
    </location>
</feature>
<dbReference type="KEGG" id="barh:WN72_30455"/>
<dbReference type="PROSITE" id="PS51318">
    <property type="entry name" value="TAT"/>
    <property type="match status" value="1"/>
</dbReference>
<evidence type="ECO:0000256" key="2">
    <source>
        <dbReference type="ARBA" id="ARBA00022723"/>
    </source>
</evidence>
<dbReference type="InterPro" id="IPR001279">
    <property type="entry name" value="Metallo-B-lactamas"/>
</dbReference>
<comment type="similarity">
    <text evidence="1">Belongs to the metallo-beta-lactamase superfamily.</text>
</comment>
<evidence type="ECO:0000256" key="1">
    <source>
        <dbReference type="ARBA" id="ARBA00007749"/>
    </source>
</evidence>
<evidence type="ECO:0000256" key="4">
    <source>
        <dbReference type="ARBA" id="ARBA00022833"/>
    </source>
</evidence>
<dbReference type="RefSeq" id="WP_194483052.1">
    <property type="nucleotide sequence ID" value="NZ_CP030050.1"/>
</dbReference>
<dbReference type="Gene3D" id="3.60.15.10">
    <property type="entry name" value="Ribonuclease Z/Hydroxyacylglutathione hydrolase-like"/>
    <property type="match status" value="1"/>
</dbReference>
<dbReference type="InterPro" id="IPR036866">
    <property type="entry name" value="RibonucZ/Hydroxyglut_hydro"/>
</dbReference>
<dbReference type="SMART" id="SM00849">
    <property type="entry name" value="Lactamase_B"/>
    <property type="match status" value="1"/>
</dbReference>
<evidence type="ECO:0000313" key="6">
    <source>
        <dbReference type="EMBL" id="QOZ70147.1"/>
    </source>
</evidence>
<gene>
    <name evidence="6" type="ORF">WN72_30455</name>
</gene>
<sequence>MARYDAVSRRNLLIGASAVGTMGALGSLSPAFATAPKLGTQVAPFYRFKIGDFEATIVTDGPLPLGDPHKNFNGLSAAEMDKQLTDNFLPLSNAVLQQNALVVNTGDKLIVFDTGMGSLTLFGPTTGRLMSSLKLAGIDPKDVDAVVMTHAHIDHCGGCMADDGSRHFPNAEYFITQADYDFWTDETKVPSEFKVFLDTARKNLQPNKDRMHFIKDGEEILPGVHAILAPGHTVGHTVFMINSGMDSLCYIGDLAHHPVLLLEKPLTEFMYDTDAKQSAKSRVRVLNMLAEGRTRLLAYHFAWPGIGHVAKQGDGFRYYPEEMTLIPLSPT</sequence>